<dbReference type="Proteomes" id="UP000288429">
    <property type="component" value="Unassembled WGS sequence"/>
</dbReference>
<evidence type="ECO:0000313" key="1">
    <source>
        <dbReference type="EMBL" id="RSL93634.1"/>
    </source>
</evidence>
<name>A0A428SV27_9HYPO</name>
<dbReference type="AlphaFoldDB" id="A0A428SV27"/>
<comment type="caution">
    <text evidence="1">The sequence shown here is derived from an EMBL/GenBank/DDBJ whole genome shotgun (WGS) entry which is preliminary data.</text>
</comment>
<sequence>MARSIVLGRTGSPGAFLFCPYRAGLPQLRGLQHLPELPFPYPPRRNLGLQPAPLIAFTQLGTDRALQ</sequence>
<protein>
    <submittedName>
        <fullName evidence="1">Uncharacterized protein</fullName>
    </submittedName>
</protein>
<organism evidence="1 2">
    <name type="scientific">Fusarium ambrosium</name>
    <dbReference type="NCBI Taxonomy" id="131363"/>
    <lineage>
        <taxon>Eukaryota</taxon>
        <taxon>Fungi</taxon>
        <taxon>Dikarya</taxon>
        <taxon>Ascomycota</taxon>
        <taxon>Pezizomycotina</taxon>
        <taxon>Sordariomycetes</taxon>
        <taxon>Hypocreomycetidae</taxon>
        <taxon>Hypocreales</taxon>
        <taxon>Nectriaceae</taxon>
        <taxon>Fusarium</taxon>
        <taxon>Fusarium solani species complex</taxon>
    </lineage>
</organism>
<gene>
    <name evidence="1" type="ORF">CDV31_014628</name>
</gene>
<accession>A0A428SV27</accession>
<dbReference type="EMBL" id="NIZV01000340">
    <property type="protein sequence ID" value="RSL93634.1"/>
    <property type="molecule type" value="Genomic_DNA"/>
</dbReference>
<keyword evidence="2" id="KW-1185">Reference proteome</keyword>
<proteinExistence type="predicted"/>
<reference evidence="1 2" key="1">
    <citation type="submission" date="2017-06" db="EMBL/GenBank/DDBJ databases">
        <title>Cmopartive genomic analysis of Ambrosia Fusariam Clade fungi.</title>
        <authorList>
            <person name="Stajich J.E."/>
            <person name="Carrillo J."/>
            <person name="Kijimoto T."/>
            <person name="Eskalen A."/>
            <person name="O'Donnell K."/>
            <person name="Kasson M."/>
        </authorList>
    </citation>
    <scope>NUCLEOTIDE SEQUENCE [LARGE SCALE GENOMIC DNA]</scope>
    <source>
        <strain evidence="1 2">NRRL 20438</strain>
    </source>
</reference>
<evidence type="ECO:0000313" key="2">
    <source>
        <dbReference type="Proteomes" id="UP000288429"/>
    </source>
</evidence>